<gene>
    <name evidence="1" type="ORF">NX784_16915</name>
</gene>
<dbReference type="RefSeq" id="WP_258817863.1">
    <property type="nucleotide sequence ID" value="NZ_JANUGW010000012.1"/>
</dbReference>
<organism evidence="1 2">
    <name type="scientific">Massilia pinisoli</name>
    <dbReference type="NCBI Taxonomy" id="1772194"/>
    <lineage>
        <taxon>Bacteria</taxon>
        <taxon>Pseudomonadati</taxon>
        <taxon>Pseudomonadota</taxon>
        <taxon>Betaproteobacteria</taxon>
        <taxon>Burkholderiales</taxon>
        <taxon>Oxalobacteraceae</taxon>
        <taxon>Telluria group</taxon>
        <taxon>Massilia</taxon>
    </lineage>
</organism>
<dbReference type="Proteomes" id="UP001204151">
    <property type="component" value="Unassembled WGS sequence"/>
</dbReference>
<reference evidence="1 2" key="1">
    <citation type="submission" date="2022-08" db="EMBL/GenBank/DDBJ databases">
        <title>Reclassification of Massilia species as members of the genera Telluria, Duganella, Pseudoduganella, Mokoshia gen. nov. and Zemynaea gen. nov. using orthogonal and non-orthogonal genome-based approaches.</title>
        <authorList>
            <person name="Bowman J.P."/>
        </authorList>
    </citation>
    <scope>NUCLEOTIDE SEQUENCE [LARGE SCALE GENOMIC DNA]</scope>
    <source>
        <strain evidence="1 2">JCM 31316</strain>
    </source>
</reference>
<keyword evidence="2" id="KW-1185">Reference proteome</keyword>
<protein>
    <submittedName>
        <fullName evidence="1">Uncharacterized protein</fullName>
    </submittedName>
</protein>
<name>A0ABT1ZTS1_9BURK</name>
<accession>A0ABT1ZTS1</accession>
<evidence type="ECO:0000313" key="2">
    <source>
        <dbReference type="Proteomes" id="UP001204151"/>
    </source>
</evidence>
<proteinExistence type="predicted"/>
<comment type="caution">
    <text evidence="1">The sequence shown here is derived from an EMBL/GenBank/DDBJ whole genome shotgun (WGS) entry which is preliminary data.</text>
</comment>
<sequence length="64" mass="7014">MTFVMLDFGKKSRAGEASLQRSFIVLQMFEYRMATGIYRVSAKAYGLFANGAVVSLLLAGAQQC</sequence>
<dbReference type="EMBL" id="JANUGW010000012">
    <property type="protein sequence ID" value="MCS0583274.1"/>
    <property type="molecule type" value="Genomic_DNA"/>
</dbReference>
<evidence type="ECO:0000313" key="1">
    <source>
        <dbReference type="EMBL" id="MCS0583274.1"/>
    </source>
</evidence>